<evidence type="ECO:0000313" key="3">
    <source>
        <dbReference type="Proteomes" id="UP000184442"/>
    </source>
</evidence>
<feature type="transmembrane region" description="Helical" evidence="1">
    <location>
        <begin position="38"/>
        <end position="58"/>
    </location>
</feature>
<keyword evidence="3" id="KW-1185">Reference proteome</keyword>
<keyword evidence="1" id="KW-0472">Membrane</keyword>
<dbReference type="EMBL" id="FQZS01000054">
    <property type="protein sequence ID" value="SHJ42925.1"/>
    <property type="molecule type" value="Genomic_DNA"/>
</dbReference>
<evidence type="ECO:0000256" key="1">
    <source>
        <dbReference type="SAM" id="Phobius"/>
    </source>
</evidence>
<evidence type="ECO:0000313" key="2">
    <source>
        <dbReference type="EMBL" id="SHJ42925.1"/>
    </source>
</evidence>
<reference evidence="2 3" key="1">
    <citation type="submission" date="2016-11" db="EMBL/GenBank/DDBJ databases">
        <authorList>
            <person name="Jaros S."/>
            <person name="Januszkiewicz K."/>
            <person name="Wedrychowicz H."/>
        </authorList>
    </citation>
    <scope>NUCLEOTIDE SEQUENCE [LARGE SCALE GENOMIC DNA]</scope>
    <source>
        <strain evidence="2 3">DSM 19022</strain>
    </source>
</reference>
<organism evidence="2 3">
    <name type="scientific">Lutispora thermophila DSM 19022</name>
    <dbReference type="NCBI Taxonomy" id="1122184"/>
    <lineage>
        <taxon>Bacteria</taxon>
        <taxon>Bacillati</taxon>
        <taxon>Bacillota</taxon>
        <taxon>Clostridia</taxon>
        <taxon>Lutisporales</taxon>
        <taxon>Lutisporaceae</taxon>
        <taxon>Lutispora</taxon>
    </lineage>
</organism>
<dbReference type="AlphaFoldDB" id="A0A1M6J8C8"/>
<sequence>MISSFMGLFIVANIILIGVVVSNIINRLSFKINIINNRYILLIIKAIIAGIMIIAYLFCLNKLSLYWVLPGLLPINKLFSLNMLMWLLVCPIFTIFLFKVMNMTRVN</sequence>
<keyword evidence="1" id="KW-1133">Transmembrane helix</keyword>
<feature type="transmembrane region" description="Helical" evidence="1">
    <location>
        <begin position="6"/>
        <end position="26"/>
    </location>
</feature>
<dbReference type="Proteomes" id="UP000184442">
    <property type="component" value="Unassembled WGS sequence"/>
</dbReference>
<gene>
    <name evidence="2" type="ORF">SAMN02745176_03536</name>
</gene>
<protein>
    <submittedName>
        <fullName evidence="2">Uncharacterized protein</fullName>
    </submittedName>
</protein>
<name>A0A1M6J8C8_9FIRM</name>
<dbReference type="STRING" id="1122184.SAMN02745176_03536"/>
<feature type="transmembrane region" description="Helical" evidence="1">
    <location>
        <begin position="78"/>
        <end position="98"/>
    </location>
</feature>
<proteinExistence type="predicted"/>
<keyword evidence="1" id="KW-0812">Transmembrane</keyword>
<accession>A0A1M6J8C8</accession>